<evidence type="ECO:0000256" key="1">
    <source>
        <dbReference type="SAM" id="MobiDB-lite"/>
    </source>
</evidence>
<proteinExistence type="predicted"/>
<evidence type="ECO:0000313" key="2">
    <source>
        <dbReference type="EMBL" id="RLN00792.1"/>
    </source>
</evidence>
<feature type="compositionally biased region" description="Basic and acidic residues" evidence="1">
    <location>
        <begin position="145"/>
        <end position="158"/>
    </location>
</feature>
<comment type="caution">
    <text evidence="2">The sequence shown here is derived from an EMBL/GenBank/DDBJ whole genome shotgun (WGS) entry which is preliminary data.</text>
</comment>
<keyword evidence="3" id="KW-1185">Reference proteome</keyword>
<protein>
    <submittedName>
        <fullName evidence="2">Uncharacterized protein</fullName>
    </submittedName>
</protein>
<dbReference type="EMBL" id="PQIB02000009">
    <property type="protein sequence ID" value="RLN00792.1"/>
    <property type="molecule type" value="Genomic_DNA"/>
</dbReference>
<name>A0A3L6RER9_PANMI</name>
<dbReference type="AlphaFoldDB" id="A0A3L6RER9"/>
<gene>
    <name evidence="2" type="ORF">C2845_PM06G27120</name>
</gene>
<dbReference type="PANTHER" id="PTHR33026:SF7">
    <property type="entry name" value="OS03G0100275 PROTEIN"/>
    <property type="match status" value="1"/>
</dbReference>
<reference evidence="3" key="1">
    <citation type="journal article" date="2019" name="Nat. Commun.">
        <title>The genome of broomcorn millet.</title>
        <authorList>
            <person name="Zou C."/>
            <person name="Miki D."/>
            <person name="Li D."/>
            <person name="Tang Q."/>
            <person name="Xiao L."/>
            <person name="Rajput S."/>
            <person name="Deng P."/>
            <person name="Jia W."/>
            <person name="Huang R."/>
            <person name="Zhang M."/>
            <person name="Sun Y."/>
            <person name="Hu J."/>
            <person name="Fu X."/>
            <person name="Schnable P.S."/>
            <person name="Li F."/>
            <person name="Zhang H."/>
            <person name="Feng B."/>
            <person name="Zhu X."/>
            <person name="Liu R."/>
            <person name="Schnable J.C."/>
            <person name="Zhu J.-K."/>
            <person name="Zhang H."/>
        </authorList>
    </citation>
    <scope>NUCLEOTIDE SEQUENCE [LARGE SCALE GENOMIC DNA]</scope>
</reference>
<feature type="region of interest" description="Disordered" evidence="1">
    <location>
        <begin position="145"/>
        <end position="168"/>
    </location>
</feature>
<dbReference type="Proteomes" id="UP000275267">
    <property type="component" value="Unassembled WGS sequence"/>
</dbReference>
<organism evidence="2 3">
    <name type="scientific">Panicum miliaceum</name>
    <name type="common">Proso millet</name>
    <name type="synonym">Broomcorn millet</name>
    <dbReference type="NCBI Taxonomy" id="4540"/>
    <lineage>
        <taxon>Eukaryota</taxon>
        <taxon>Viridiplantae</taxon>
        <taxon>Streptophyta</taxon>
        <taxon>Embryophyta</taxon>
        <taxon>Tracheophyta</taxon>
        <taxon>Spermatophyta</taxon>
        <taxon>Magnoliopsida</taxon>
        <taxon>Liliopsida</taxon>
        <taxon>Poales</taxon>
        <taxon>Poaceae</taxon>
        <taxon>PACMAD clade</taxon>
        <taxon>Panicoideae</taxon>
        <taxon>Panicodae</taxon>
        <taxon>Paniceae</taxon>
        <taxon>Panicinae</taxon>
        <taxon>Panicum</taxon>
        <taxon>Panicum sect. Panicum</taxon>
    </lineage>
</organism>
<evidence type="ECO:0000313" key="3">
    <source>
        <dbReference type="Proteomes" id="UP000275267"/>
    </source>
</evidence>
<sequence length="168" mass="18693">MEGIVTEGMLETYSKMGDSPSEGTNTLRQLGPDLIAVGGAAVQLRAKLSTAYPRVKIPTFLKGWHEQWFYIRNPTGGPHPRFIGGIPRKADAWKWGCPPGYRSVVDEVARVIGERVSASLSDAGLVRMFLERRVQPLKQRDHPLYLYRGGDHPTREGPEDLPAAEVDR</sequence>
<accession>A0A3L6RER9</accession>
<dbReference type="OrthoDB" id="690705at2759"/>
<dbReference type="PANTHER" id="PTHR33026">
    <property type="entry name" value="OS06G0360600 PROTEIN"/>
    <property type="match status" value="1"/>
</dbReference>